<organism evidence="1 2">
    <name type="scientific">Nostocoides veronense</name>
    <dbReference type="NCBI Taxonomy" id="330836"/>
    <lineage>
        <taxon>Bacteria</taxon>
        <taxon>Bacillati</taxon>
        <taxon>Actinomycetota</taxon>
        <taxon>Actinomycetes</taxon>
        <taxon>Micrococcales</taxon>
        <taxon>Intrasporangiaceae</taxon>
        <taxon>Nostocoides</taxon>
    </lineage>
</organism>
<protein>
    <submittedName>
        <fullName evidence="1">Uncharacterized protein</fullName>
    </submittedName>
</protein>
<comment type="caution">
    <text evidence="1">The sequence shown here is derived from an EMBL/GenBank/DDBJ whole genome shotgun (WGS) entry which is preliminary data.</text>
</comment>
<keyword evidence="2" id="KW-1185">Reference proteome</keyword>
<evidence type="ECO:0000313" key="1">
    <source>
        <dbReference type="EMBL" id="GAA1795959.1"/>
    </source>
</evidence>
<proteinExistence type="predicted"/>
<evidence type="ECO:0000313" key="2">
    <source>
        <dbReference type="Proteomes" id="UP001499938"/>
    </source>
</evidence>
<gene>
    <name evidence="1" type="ORF">GCM10009811_20320</name>
</gene>
<dbReference type="Proteomes" id="UP001499938">
    <property type="component" value="Unassembled WGS sequence"/>
</dbReference>
<dbReference type="EMBL" id="BAAAPO010000033">
    <property type="protein sequence ID" value="GAA1795959.1"/>
    <property type="molecule type" value="Genomic_DNA"/>
</dbReference>
<name>A0ABP4XVP7_9MICO</name>
<accession>A0ABP4XVP7</accession>
<reference evidence="2" key="1">
    <citation type="journal article" date="2019" name="Int. J. Syst. Evol. Microbiol.">
        <title>The Global Catalogue of Microorganisms (GCM) 10K type strain sequencing project: providing services to taxonomists for standard genome sequencing and annotation.</title>
        <authorList>
            <consortium name="The Broad Institute Genomics Platform"/>
            <consortium name="The Broad Institute Genome Sequencing Center for Infectious Disease"/>
            <person name="Wu L."/>
            <person name="Ma J."/>
        </authorList>
    </citation>
    <scope>NUCLEOTIDE SEQUENCE [LARGE SCALE GENOMIC DNA]</scope>
    <source>
        <strain evidence="2">JCM 15592</strain>
    </source>
</reference>
<sequence length="82" mass="10039">MRAGPEPDLMTTIYTTREWKGYGKQNYYWNEYRLEGDTVVKYKCHRQKFFDGDENTWQEDESLEETWAVDDPSMPEWLKQYL</sequence>